<protein>
    <submittedName>
        <fullName evidence="2">Uncharacterized protein</fullName>
    </submittedName>
</protein>
<comment type="caution">
    <text evidence="2">The sequence shown here is derived from an EMBL/GenBank/DDBJ whole genome shotgun (WGS) entry which is preliminary data.</text>
</comment>
<gene>
    <name evidence="2" type="primary">Necator_chrX.g22364</name>
    <name evidence="2" type="ORF">RB195_022202</name>
</gene>
<sequence>MVGPEWHRRFSDGKTRVAIAVGTHYTTPHLSAYGASANSTSTDRQLRNIQYDINPGNAARPFDALRKPSVGRQLKLRHFGNGYAQPTRQLASKQTS</sequence>
<dbReference type="EMBL" id="JAVFWL010000006">
    <property type="protein sequence ID" value="KAK6761044.1"/>
    <property type="molecule type" value="Genomic_DNA"/>
</dbReference>
<dbReference type="Proteomes" id="UP001303046">
    <property type="component" value="Unassembled WGS sequence"/>
</dbReference>
<keyword evidence="3" id="KW-1185">Reference proteome</keyword>
<organism evidence="2 3">
    <name type="scientific">Necator americanus</name>
    <name type="common">Human hookworm</name>
    <dbReference type="NCBI Taxonomy" id="51031"/>
    <lineage>
        <taxon>Eukaryota</taxon>
        <taxon>Metazoa</taxon>
        <taxon>Ecdysozoa</taxon>
        <taxon>Nematoda</taxon>
        <taxon>Chromadorea</taxon>
        <taxon>Rhabditida</taxon>
        <taxon>Rhabditina</taxon>
        <taxon>Rhabditomorpha</taxon>
        <taxon>Strongyloidea</taxon>
        <taxon>Ancylostomatidae</taxon>
        <taxon>Bunostominae</taxon>
        <taxon>Necator</taxon>
    </lineage>
</organism>
<proteinExistence type="predicted"/>
<evidence type="ECO:0000256" key="1">
    <source>
        <dbReference type="SAM" id="MobiDB-lite"/>
    </source>
</evidence>
<name>A0ABR1EEC2_NECAM</name>
<reference evidence="2 3" key="1">
    <citation type="submission" date="2023-08" db="EMBL/GenBank/DDBJ databases">
        <title>A Necator americanus chromosomal reference genome.</title>
        <authorList>
            <person name="Ilik V."/>
            <person name="Petrzelkova K.J."/>
            <person name="Pardy F."/>
            <person name="Fuh T."/>
            <person name="Niatou-Singa F.S."/>
            <person name="Gouil Q."/>
            <person name="Baker L."/>
            <person name="Ritchie M.E."/>
            <person name="Jex A.R."/>
            <person name="Gazzola D."/>
            <person name="Li H."/>
            <person name="Toshio Fujiwara R."/>
            <person name="Zhan B."/>
            <person name="Aroian R.V."/>
            <person name="Pafco B."/>
            <person name="Schwarz E.M."/>
        </authorList>
    </citation>
    <scope>NUCLEOTIDE SEQUENCE [LARGE SCALE GENOMIC DNA]</scope>
    <source>
        <strain evidence="2 3">Aroian</strain>
        <tissue evidence="2">Whole animal</tissue>
    </source>
</reference>
<accession>A0ABR1EEC2</accession>
<feature type="region of interest" description="Disordered" evidence="1">
    <location>
        <begin position="77"/>
        <end position="96"/>
    </location>
</feature>
<feature type="compositionally biased region" description="Polar residues" evidence="1">
    <location>
        <begin position="84"/>
        <end position="96"/>
    </location>
</feature>
<evidence type="ECO:0000313" key="2">
    <source>
        <dbReference type="EMBL" id="KAK6761044.1"/>
    </source>
</evidence>
<evidence type="ECO:0000313" key="3">
    <source>
        <dbReference type="Proteomes" id="UP001303046"/>
    </source>
</evidence>